<evidence type="ECO:0000313" key="3">
    <source>
        <dbReference type="Proteomes" id="UP001054945"/>
    </source>
</evidence>
<dbReference type="EMBL" id="BPLR01006817">
    <property type="protein sequence ID" value="GIY12622.1"/>
    <property type="molecule type" value="Genomic_DNA"/>
</dbReference>
<dbReference type="Proteomes" id="UP001054945">
    <property type="component" value="Unassembled WGS sequence"/>
</dbReference>
<protein>
    <submittedName>
        <fullName evidence="2">Uncharacterized protein</fullName>
    </submittedName>
</protein>
<organism evidence="2 3">
    <name type="scientific">Caerostris extrusa</name>
    <name type="common">Bark spider</name>
    <name type="synonym">Caerostris bankana</name>
    <dbReference type="NCBI Taxonomy" id="172846"/>
    <lineage>
        <taxon>Eukaryota</taxon>
        <taxon>Metazoa</taxon>
        <taxon>Ecdysozoa</taxon>
        <taxon>Arthropoda</taxon>
        <taxon>Chelicerata</taxon>
        <taxon>Arachnida</taxon>
        <taxon>Araneae</taxon>
        <taxon>Araneomorphae</taxon>
        <taxon>Entelegynae</taxon>
        <taxon>Araneoidea</taxon>
        <taxon>Araneidae</taxon>
        <taxon>Caerostris</taxon>
    </lineage>
</organism>
<proteinExistence type="predicted"/>
<gene>
    <name evidence="2" type="ORF">CEXT_126121</name>
</gene>
<name>A0AAV4QTQ6_CAEEX</name>
<feature type="region of interest" description="Disordered" evidence="1">
    <location>
        <begin position="1"/>
        <end position="24"/>
    </location>
</feature>
<sequence>MKSNHRPANLPKIHPPSEDRAPKSLPTIIRAIGKEEGGAKSHKMQFVKALESRWRFATDYRVMRQLSELLFHQKCVEF</sequence>
<evidence type="ECO:0000313" key="2">
    <source>
        <dbReference type="EMBL" id="GIY12622.1"/>
    </source>
</evidence>
<keyword evidence="3" id="KW-1185">Reference proteome</keyword>
<comment type="caution">
    <text evidence="2">The sequence shown here is derived from an EMBL/GenBank/DDBJ whole genome shotgun (WGS) entry which is preliminary data.</text>
</comment>
<reference evidence="2 3" key="1">
    <citation type="submission" date="2021-06" db="EMBL/GenBank/DDBJ databases">
        <title>Caerostris extrusa draft genome.</title>
        <authorList>
            <person name="Kono N."/>
            <person name="Arakawa K."/>
        </authorList>
    </citation>
    <scope>NUCLEOTIDE SEQUENCE [LARGE SCALE GENOMIC DNA]</scope>
</reference>
<evidence type="ECO:0000256" key="1">
    <source>
        <dbReference type="SAM" id="MobiDB-lite"/>
    </source>
</evidence>
<dbReference type="AlphaFoldDB" id="A0AAV4QTQ6"/>
<accession>A0AAV4QTQ6</accession>